<dbReference type="EMBL" id="ARYC01010892">
    <property type="protein sequence ID" value="KEJ82616.1"/>
    <property type="molecule type" value="Genomic_DNA"/>
</dbReference>
<name>A0A073HZI8_9SPIT</name>
<protein>
    <submittedName>
        <fullName evidence="2">Ammonium transporter</fullName>
    </submittedName>
</protein>
<keyword evidence="3" id="KW-1185">Reference proteome</keyword>
<evidence type="ECO:0000313" key="3">
    <source>
        <dbReference type="Proteomes" id="UP000053232"/>
    </source>
</evidence>
<dbReference type="AlphaFoldDB" id="A0A073HZI8"/>
<evidence type="ECO:0000313" key="2">
    <source>
        <dbReference type="EMBL" id="KEJ82616.1"/>
    </source>
</evidence>
<reference evidence="3" key="1">
    <citation type="journal article" date="2014" name="Cell">
        <title>The Architecture of a Scrambled Genome Reveals Massive Levels of Genomic Rearrangement during Development.</title>
        <authorList>
            <person name="Chen X."/>
            <person name="Bracht J.R."/>
            <person name="Goldman A.D."/>
            <person name="Dolzhenko E."/>
            <person name="Clay D.M."/>
            <person name="Swart E.C."/>
            <person name="Perlman D.H."/>
            <person name="Doak T.G."/>
            <person name="Stuart A."/>
            <person name="Amemiya C.T."/>
            <person name="Sebra R.P."/>
            <person name="Landweber L.F."/>
        </authorList>
    </citation>
    <scope>NUCLEOTIDE SEQUENCE [LARGE SCALE GENOMIC DNA]</scope>
    <source>
        <strain evidence="3">JRB310</strain>
    </source>
</reference>
<dbReference type="Proteomes" id="UP000053232">
    <property type="component" value="Unassembled WGS sequence"/>
</dbReference>
<feature type="region of interest" description="Disordered" evidence="1">
    <location>
        <begin position="186"/>
        <end position="218"/>
    </location>
</feature>
<evidence type="ECO:0000256" key="1">
    <source>
        <dbReference type="SAM" id="MobiDB-lite"/>
    </source>
</evidence>
<organism evidence="2 3">
    <name type="scientific">Oxytricha trifallax</name>
    <dbReference type="NCBI Taxonomy" id="1172189"/>
    <lineage>
        <taxon>Eukaryota</taxon>
        <taxon>Sar</taxon>
        <taxon>Alveolata</taxon>
        <taxon>Ciliophora</taxon>
        <taxon>Intramacronucleata</taxon>
        <taxon>Spirotrichea</taxon>
        <taxon>Stichotrichia</taxon>
        <taxon>Sporadotrichida</taxon>
        <taxon>Oxytrichidae</taxon>
        <taxon>Oxytrichinae</taxon>
        <taxon>Oxytricha</taxon>
    </lineage>
</organism>
<gene>
    <name evidence="2" type="ORF">OXYTRIMIC_147</name>
</gene>
<sequence length="218" mass="23830">MSQKQRNQSPSNKFKKQKKAVHILSKAQNQYIIYTIFHNVITLITNNSLSEVDATYEGELSQDSASINSSNNNGDNEITYVNHSMSRHYVGLTGNDNFITPNQVGGNAKPQNSFLRKSGAGGNSNRVSQVNNFGGGGLSCRVGGGLNSGIGGNNQNNESKQLISELSGMFIFNILKLQNKLVTSAQHSKKPTYQSKLNTNNFGFGHSRTNTNTISQRR</sequence>
<accession>A0A073HZI8</accession>
<proteinExistence type="predicted"/>
<comment type="caution">
    <text evidence="2">The sequence shown here is derived from an EMBL/GenBank/DDBJ whole genome shotgun (WGS) entry which is preliminary data.</text>
</comment>